<dbReference type="NCBIfam" id="TIGR01733">
    <property type="entry name" value="AA-adenyl-dom"/>
    <property type="match status" value="1"/>
</dbReference>
<dbReference type="Gene3D" id="3.40.50.12780">
    <property type="entry name" value="N-terminal domain of ligase-like"/>
    <property type="match status" value="1"/>
</dbReference>
<dbReference type="InterPro" id="IPR020845">
    <property type="entry name" value="AMP-binding_CS"/>
</dbReference>
<keyword evidence="1" id="KW-0596">Phosphopantetheine</keyword>
<evidence type="ECO:0000256" key="2">
    <source>
        <dbReference type="ARBA" id="ARBA00022553"/>
    </source>
</evidence>
<gene>
    <name evidence="5" type="ORF">ACFORO_10880</name>
</gene>
<name>A0ABV7QGN8_9PSEU</name>
<protein>
    <submittedName>
        <fullName evidence="5">Amino acid adenylation domain-containing protein</fullName>
    </submittedName>
</protein>
<dbReference type="EMBL" id="JBHRWI010000015">
    <property type="protein sequence ID" value="MFC3510668.1"/>
    <property type="molecule type" value="Genomic_DNA"/>
</dbReference>
<organism evidence="5 6">
    <name type="scientific">Amycolatopsis halotolerans</name>
    <dbReference type="NCBI Taxonomy" id="330083"/>
    <lineage>
        <taxon>Bacteria</taxon>
        <taxon>Bacillati</taxon>
        <taxon>Actinomycetota</taxon>
        <taxon>Actinomycetes</taxon>
        <taxon>Pseudonocardiales</taxon>
        <taxon>Pseudonocardiaceae</taxon>
        <taxon>Amycolatopsis</taxon>
    </lineage>
</organism>
<dbReference type="SUPFAM" id="SSF56801">
    <property type="entry name" value="Acetyl-CoA synthetase-like"/>
    <property type="match status" value="1"/>
</dbReference>
<dbReference type="InterPro" id="IPR000873">
    <property type="entry name" value="AMP-dep_synth/lig_dom"/>
</dbReference>
<dbReference type="SMART" id="SM00823">
    <property type="entry name" value="PKS_PP"/>
    <property type="match status" value="1"/>
</dbReference>
<evidence type="ECO:0000256" key="3">
    <source>
        <dbReference type="SAM" id="MobiDB-lite"/>
    </source>
</evidence>
<dbReference type="SUPFAM" id="SSF47336">
    <property type="entry name" value="ACP-like"/>
    <property type="match status" value="1"/>
</dbReference>
<dbReference type="Pfam" id="PF13193">
    <property type="entry name" value="AMP-binding_C"/>
    <property type="match status" value="1"/>
</dbReference>
<dbReference type="PROSITE" id="PS50075">
    <property type="entry name" value="CARRIER"/>
    <property type="match status" value="1"/>
</dbReference>
<dbReference type="PANTHER" id="PTHR45527:SF1">
    <property type="entry name" value="FATTY ACID SYNTHASE"/>
    <property type="match status" value="1"/>
</dbReference>
<reference evidence="6" key="1">
    <citation type="journal article" date="2019" name="Int. J. Syst. Evol. Microbiol.">
        <title>The Global Catalogue of Microorganisms (GCM) 10K type strain sequencing project: providing services to taxonomists for standard genome sequencing and annotation.</title>
        <authorList>
            <consortium name="The Broad Institute Genomics Platform"/>
            <consortium name="The Broad Institute Genome Sequencing Center for Infectious Disease"/>
            <person name="Wu L."/>
            <person name="Ma J."/>
        </authorList>
    </citation>
    <scope>NUCLEOTIDE SEQUENCE [LARGE SCALE GENOMIC DNA]</scope>
    <source>
        <strain evidence="6">CGMCC 4.7682</strain>
    </source>
</reference>
<accession>A0ABV7QGN8</accession>
<evidence type="ECO:0000313" key="5">
    <source>
        <dbReference type="EMBL" id="MFC3510668.1"/>
    </source>
</evidence>
<keyword evidence="6" id="KW-1185">Reference proteome</keyword>
<dbReference type="Gene3D" id="3.30.300.30">
    <property type="match status" value="1"/>
</dbReference>
<feature type="compositionally biased region" description="Basic and acidic residues" evidence="3">
    <location>
        <begin position="283"/>
        <end position="296"/>
    </location>
</feature>
<dbReference type="InterPro" id="IPR042099">
    <property type="entry name" value="ANL_N_sf"/>
</dbReference>
<dbReference type="Gene3D" id="1.10.1200.10">
    <property type="entry name" value="ACP-like"/>
    <property type="match status" value="1"/>
</dbReference>
<dbReference type="Pfam" id="PF00501">
    <property type="entry name" value="AMP-binding"/>
    <property type="match status" value="1"/>
</dbReference>
<dbReference type="Proteomes" id="UP001595764">
    <property type="component" value="Unassembled WGS sequence"/>
</dbReference>
<dbReference type="InterPro" id="IPR020806">
    <property type="entry name" value="PKS_PP-bd"/>
</dbReference>
<dbReference type="CDD" id="cd05930">
    <property type="entry name" value="A_NRPS"/>
    <property type="match status" value="1"/>
</dbReference>
<dbReference type="Pfam" id="PF00550">
    <property type="entry name" value="PP-binding"/>
    <property type="match status" value="1"/>
</dbReference>
<dbReference type="InterPro" id="IPR025110">
    <property type="entry name" value="AMP-bd_C"/>
</dbReference>
<dbReference type="InterPro" id="IPR010071">
    <property type="entry name" value="AA_adenyl_dom"/>
</dbReference>
<evidence type="ECO:0000259" key="4">
    <source>
        <dbReference type="PROSITE" id="PS50075"/>
    </source>
</evidence>
<keyword evidence="2" id="KW-0597">Phosphoprotein</keyword>
<dbReference type="PROSITE" id="PS00455">
    <property type="entry name" value="AMP_BINDING"/>
    <property type="match status" value="1"/>
</dbReference>
<dbReference type="InterPro" id="IPR045851">
    <property type="entry name" value="AMP-bd_C_sf"/>
</dbReference>
<dbReference type="PANTHER" id="PTHR45527">
    <property type="entry name" value="NONRIBOSOMAL PEPTIDE SYNTHETASE"/>
    <property type="match status" value="1"/>
</dbReference>
<sequence>MTVRALRITGPLDRAELSAVLKRIAGRLPDDPPSTVDALPEDHDLSAPPLQASLRSLAEDEHVLLVALPHATHLRFGQFLAHLVAELSGSPAPEFTPAVAASHPIRSRLDLAPSGRCARLTTELDARFAGQPGSVFLTAIALLLRRYTGTGAITLGLSDGTALVVDLTEDRPVSTALNDIATAQRTVATGIEVAVAVDEFLDHSSLSAFALGEDGEPVEAGGLSLKPVARSSTPHDLEIVLTLRTNRPRISWLGHLPESLLSDLAADLPTLLTEILDHPERSTADLLPRARGDRTSTLETSSDTPFPADATSIAHRFAEICQRFPANPAILTDTETLTYEELAARAAGTAALLRSDTGPVGLLLPHGPAHIVAIVAAVLTGRPYVPLDPHHPPDRLAAILAHAGATTVLTDPQHQPLCDRIAPTLTVHHLSTVKLRLEDIAASGDSLAYVLYTSGSTGKPKAVAQPHANVLFQVRNHVGNFRISPADRLGLLTSFGFDMAVTDLFSALLSGAAVVPFDVAAHGVAALGEVLTKHEVTVYHSTPTMFRYLTDSLGDRRLPALRAVLLGGEQVRRDDVERARRVGAPDCVFVNGYGATEISFVTQHHLGPDAQVDGEVIPVGRQLPGVEVVLLDPAGRRTCLRGEITVLSQHVAPGYWRDPAASAGKFVTIDGVPAYRTGDLARRLPDGTLLHLGRADRQVKIRGYRVELGEVEAALCAQPGVAQAVAVAGQSEILAYVVPRGSRPDPEPLLDALAGKLPHYMVPRSVTVLDTFPLTSTGKVDVRALPAPSPTRRPPGDVPQAITRAWSTVLGLPNPPMDKDFFALGGHSAQVPVLKRLLEKELGVEIPLGRFFDHPTITALADSLSASSDGTLDRVGDRMSRRRAARAGQRSR</sequence>
<evidence type="ECO:0000256" key="1">
    <source>
        <dbReference type="ARBA" id="ARBA00022450"/>
    </source>
</evidence>
<dbReference type="SUPFAM" id="SSF52777">
    <property type="entry name" value="CoA-dependent acyltransferases"/>
    <property type="match status" value="1"/>
</dbReference>
<feature type="compositionally biased region" description="Basic residues" evidence="3">
    <location>
        <begin position="880"/>
        <end position="892"/>
    </location>
</feature>
<comment type="caution">
    <text evidence="5">The sequence shown here is derived from an EMBL/GenBank/DDBJ whole genome shotgun (WGS) entry which is preliminary data.</text>
</comment>
<feature type="region of interest" description="Disordered" evidence="3">
    <location>
        <begin position="868"/>
        <end position="892"/>
    </location>
</feature>
<dbReference type="RefSeq" id="WP_377868605.1">
    <property type="nucleotide sequence ID" value="NZ_JBHMAY010000007.1"/>
</dbReference>
<proteinExistence type="predicted"/>
<dbReference type="InterPro" id="IPR036736">
    <property type="entry name" value="ACP-like_sf"/>
</dbReference>
<feature type="region of interest" description="Disordered" evidence="3">
    <location>
        <begin position="283"/>
        <end position="306"/>
    </location>
</feature>
<dbReference type="InterPro" id="IPR009081">
    <property type="entry name" value="PP-bd_ACP"/>
</dbReference>
<evidence type="ECO:0000313" key="6">
    <source>
        <dbReference type="Proteomes" id="UP001595764"/>
    </source>
</evidence>
<feature type="domain" description="Carrier" evidence="4">
    <location>
        <begin position="793"/>
        <end position="868"/>
    </location>
</feature>